<feature type="transmembrane region" description="Helical" evidence="4">
    <location>
        <begin position="74"/>
        <end position="96"/>
    </location>
</feature>
<name>A0ABC8RGR0_9AQUA</name>
<evidence type="ECO:0000256" key="4">
    <source>
        <dbReference type="SAM" id="Phobius"/>
    </source>
</evidence>
<keyword evidence="2 4" id="KW-0472">Membrane</keyword>
<dbReference type="GO" id="GO:0016020">
    <property type="term" value="C:membrane"/>
    <property type="evidence" value="ECO:0007669"/>
    <property type="project" value="UniProtKB-SubCell"/>
</dbReference>
<protein>
    <recommendedName>
        <fullName evidence="7">Late embryogenesis abundant protein LEA-2 subgroup domain-containing protein</fullName>
    </recommendedName>
</protein>
<evidence type="ECO:0000256" key="3">
    <source>
        <dbReference type="SAM" id="MobiDB-lite"/>
    </source>
</evidence>
<evidence type="ECO:0000313" key="5">
    <source>
        <dbReference type="EMBL" id="CAK9143992.1"/>
    </source>
</evidence>
<evidence type="ECO:0000256" key="1">
    <source>
        <dbReference type="ARBA" id="ARBA00004370"/>
    </source>
</evidence>
<proteinExistence type="predicted"/>
<comment type="caution">
    <text evidence="5">The sequence shown here is derived from an EMBL/GenBank/DDBJ whole genome shotgun (WGS) entry which is preliminary data.</text>
</comment>
<comment type="subcellular location">
    <subcellularLocation>
        <location evidence="1">Membrane</location>
    </subcellularLocation>
</comment>
<accession>A0ABC8RGR0</accession>
<evidence type="ECO:0000256" key="2">
    <source>
        <dbReference type="ARBA" id="ARBA00023136"/>
    </source>
</evidence>
<feature type="compositionally biased region" description="Basic and acidic residues" evidence="3">
    <location>
        <begin position="1"/>
        <end position="25"/>
    </location>
</feature>
<dbReference type="Proteomes" id="UP001642360">
    <property type="component" value="Unassembled WGS sequence"/>
</dbReference>
<evidence type="ECO:0008006" key="7">
    <source>
        <dbReference type="Google" id="ProtNLM"/>
    </source>
</evidence>
<sequence>MAEEIGPEKKQPLAEMTEDKHKKDTPMASPYAPKQVGRALCSCMVVFLLLVGIIALVVWLVYRPHKPKFTVVSAAIYYLNTTAPPFLSVTMQFTIVTRNPNKRVSIFYDQLSAFVSYKNQAITPPVMLPPLCHRKHSTVALSPVLGGAAVPVSVEVANGLVMDKTYGVMGLRLVLLGKLKYKAGAIRTGHYGIYVKCDMLVGVKKGFVGQVPLLGSPECKVDI</sequence>
<feature type="transmembrane region" description="Helical" evidence="4">
    <location>
        <begin position="39"/>
        <end position="62"/>
    </location>
</feature>
<keyword evidence="4" id="KW-0812">Transmembrane</keyword>
<gene>
    <name evidence="5" type="ORF">ILEXP_LOCUS11734</name>
</gene>
<dbReference type="AlphaFoldDB" id="A0ABC8RGR0"/>
<dbReference type="PANTHER" id="PTHR31415:SF9">
    <property type="entry name" value="OS05G0367900 PROTEIN"/>
    <property type="match status" value="1"/>
</dbReference>
<organism evidence="5 6">
    <name type="scientific">Ilex paraguariensis</name>
    <name type="common">yerba mate</name>
    <dbReference type="NCBI Taxonomy" id="185542"/>
    <lineage>
        <taxon>Eukaryota</taxon>
        <taxon>Viridiplantae</taxon>
        <taxon>Streptophyta</taxon>
        <taxon>Embryophyta</taxon>
        <taxon>Tracheophyta</taxon>
        <taxon>Spermatophyta</taxon>
        <taxon>Magnoliopsida</taxon>
        <taxon>eudicotyledons</taxon>
        <taxon>Gunneridae</taxon>
        <taxon>Pentapetalae</taxon>
        <taxon>asterids</taxon>
        <taxon>campanulids</taxon>
        <taxon>Aquifoliales</taxon>
        <taxon>Aquifoliaceae</taxon>
        <taxon>Ilex</taxon>
    </lineage>
</organism>
<dbReference type="PANTHER" id="PTHR31415">
    <property type="entry name" value="OS05G0367900 PROTEIN"/>
    <property type="match status" value="1"/>
</dbReference>
<dbReference type="EMBL" id="CAUOFW020001357">
    <property type="protein sequence ID" value="CAK9143992.1"/>
    <property type="molecule type" value="Genomic_DNA"/>
</dbReference>
<reference evidence="5 6" key="1">
    <citation type="submission" date="2024-02" db="EMBL/GenBank/DDBJ databases">
        <authorList>
            <person name="Vignale AGUSTIN F."/>
            <person name="Sosa J E."/>
            <person name="Modenutti C."/>
        </authorList>
    </citation>
    <scope>NUCLEOTIDE SEQUENCE [LARGE SCALE GENOMIC DNA]</scope>
</reference>
<feature type="region of interest" description="Disordered" evidence="3">
    <location>
        <begin position="1"/>
        <end position="28"/>
    </location>
</feature>
<keyword evidence="4" id="KW-1133">Transmembrane helix</keyword>
<evidence type="ECO:0000313" key="6">
    <source>
        <dbReference type="Proteomes" id="UP001642360"/>
    </source>
</evidence>
<dbReference type="InterPro" id="IPR044839">
    <property type="entry name" value="NDR1-like"/>
</dbReference>
<keyword evidence="6" id="KW-1185">Reference proteome</keyword>